<accession>A0A7C5QVZ0</accession>
<dbReference type="Pfam" id="PF01757">
    <property type="entry name" value="Acyl_transf_3"/>
    <property type="match status" value="1"/>
</dbReference>
<dbReference type="AlphaFoldDB" id="A0A7C5QVZ0"/>
<evidence type="ECO:0000256" key="1">
    <source>
        <dbReference type="SAM" id="Phobius"/>
    </source>
</evidence>
<dbReference type="GO" id="GO:0016747">
    <property type="term" value="F:acyltransferase activity, transferring groups other than amino-acyl groups"/>
    <property type="evidence" value="ECO:0007669"/>
    <property type="project" value="InterPro"/>
</dbReference>
<name>A0A7C5QVZ0_9PROT</name>
<keyword evidence="1" id="KW-0472">Membrane</keyword>
<feature type="domain" description="Acyltransferase 3" evidence="2">
    <location>
        <begin position="16"/>
        <end position="88"/>
    </location>
</feature>
<feature type="non-terminal residue" evidence="3">
    <location>
        <position position="88"/>
    </location>
</feature>
<keyword evidence="1" id="KW-1133">Transmembrane helix</keyword>
<protein>
    <recommendedName>
        <fullName evidence="2">Acyltransferase 3 domain-containing protein</fullName>
    </recommendedName>
</protein>
<sequence length="88" mass="10062">MSFETPDHGRRLVNVQSLRGFAALFIVISHLLVMEVKYSPDRLMPQITELLLSGVDLFFAISGFIMIYVIMGMGQGRKAFLEFLYARF</sequence>
<evidence type="ECO:0000259" key="2">
    <source>
        <dbReference type="Pfam" id="PF01757"/>
    </source>
</evidence>
<dbReference type="EMBL" id="DRMJ01000209">
    <property type="protein sequence ID" value="HHL42798.1"/>
    <property type="molecule type" value="Genomic_DNA"/>
</dbReference>
<proteinExistence type="predicted"/>
<organism evidence="3">
    <name type="scientific">Hellea balneolensis</name>
    <dbReference type="NCBI Taxonomy" id="287478"/>
    <lineage>
        <taxon>Bacteria</taxon>
        <taxon>Pseudomonadati</taxon>
        <taxon>Pseudomonadota</taxon>
        <taxon>Alphaproteobacteria</taxon>
        <taxon>Maricaulales</taxon>
        <taxon>Robiginitomaculaceae</taxon>
        <taxon>Hellea</taxon>
    </lineage>
</organism>
<gene>
    <name evidence="3" type="ORF">ENJ42_04205</name>
</gene>
<feature type="transmembrane region" description="Helical" evidence="1">
    <location>
        <begin position="50"/>
        <end position="71"/>
    </location>
</feature>
<dbReference type="Proteomes" id="UP000885830">
    <property type="component" value="Unassembled WGS sequence"/>
</dbReference>
<dbReference type="InterPro" id="IPR002656">
    <property type="entry name" value="Acyl_transf_3_dom"/>
</dbReference>
<reference evidence="3" key="1">
    <citation type="journal article" date="2020" name="mSystems">
        <title>Genome- and Community-Level Interaction Insights into Carbon Utilization and Element Cycling Functions of Hydrothermarchaeota in Hydrothermal Sediment.</title>
        <authorList>
            <person name="Zhou Z."/>
            <person name="Liu Y."/>
            <person name="Xu W."/>
            <person name="Pan J."/>
            <person name="Luo Z.H."/>
            <person name="Li M."/>
        </authorList>
    </citation>
    <scope>NUCLEOTIDE SEQUENCE [LARGE SCALE GENOMIC DNA]</scope>
    <source>
        <strain evidence="3">HyVt-485</strain>
    </source>
</reference>
<feature type="transmembrane region" description="Helical" evidence="1">
    <location>
        <begin position="20"/>
        <end position="38"/>
    </location>
</feature>
<keyword evidence="1" id="KW-0812">Transmembrane</keyword>
<evidence type="ECO:0000313" key="3">
    <source>
        <dbReference type="EMBL" id="HHL42798.1"/>
    </source>
</evidence>
<comment type="caution">
    <text evidence="3">The sequence shown here is derived from an EMBL/GenBank/DDBJ whole genome shotgun (WGS) entry which is preliminary data.</text>
</comment>